<dbReference type="Gene3D" id="3.30.360.10">
    <property type="entry name" value="Dihydrodipicolinate Reductase, domain 2"/>
    <property type="match status" value="1"/>
</dbReference>
<feature type="domain" description="Homoserine dehydrogenase catalytic" evidence="4">
    <location>
        <begin position="5"/>
        <end position="217"/>
    </location>
</feature>
<evidence type="ECO:0000256" key="2">
    <source>
        <dbReference type="RuleBase" id="RU000579"/>
    </source>
</evidence>
<dbReference type="GO" id="GO:0004412">
    <property type="term" value="F:homoserine dehydrogenase activity"/>
    <property type="evidence" value="ECO:0007669"/>
    <property type="project" value="UniProtKB-EC"/>
</dbReference>
<proteinExistence type="inferred from homology"/>
<sequence>MDGVPIFSTWRGGMEPGGARLVRFRGALNSTTSVVLSGMERGETMEQALQAAKDAGIAEADPTGDLSGMDAAVKVVALAVALELGSSPLRLEEVAVSGVQHVTSADVAAAQAEGKKLRLVGSAELVEVSADQGTESCIGAEKVKAGEVKACPEKVKARQAARGYVRVEALEPGDPLYGLDGADAAVTLYTDRLAPVTIMQKGSVVEDTAFGEFADIMRACRPLAV</sequence>
<comment type="catalytic activity">
    <reaction evidence="2">
        <text>L-homoserine + NADP(+) = L-aspartate 4-semialdehyde + NADPH + H(+)</text>
        <dbReference type="Rhea" id="RHEA:15761"/>
        <dbReference type="ChEBI" id="CHEBI:15378"/>
        <dbReference type="ChEBI" id="CHEBI:57476"/>
        <dbReference type="ChEBI" id="CHEBI:57783"/>
        <dbReference type="ChEBI" id="CHEBI:58349"/>
        <dbReference type="ChEBI" id="CHEBI:537519"/>
        <dbReference type="EC" id="1.1.1.3"/>
    </reaction>
</comment>
<dbReference type="InterPro" id="IPR019811">
    <property type="entry name" value="HDH_CS"/>
</dbReference>
<dbReference type="UniPathway" id="UPA00050">
    <property type="reaction ID" value="UER00063"/>
</dbReference>
<organism evidence="5">
    <name type="scientific">Haptolina ericina</name>
    <dbReference type="NCBI Taxonomy" id="156174"/>
    <lineage>
        <taxon>Eukaryota</taxon>
        <taxon>Haptista</taxon>
        <taxon>Haptophyta</taxon>
        <taxon>Prymnesiophyceae</taxon>
        <taxon>Prymnesiales</taxon>
        <taxon>Prymnesiaceae</taxon>
        <taxon>Haptolina</taxon>
    </lineage>
</organism>
<evidence type="ECO:0000256" key="3">
    <source>
        <dbReference type="RuleBase" id="RU004171"/>
    </source>
</evidence>
<accession>A0A7S3B5K5</accession>
<dbReference type="PANTHER" id="PTHR43331">
    <property type="entry name" value="HOMOSERINE DEHYDROGENASE"/>
    <property type="match status" value="1"/>
</dbReference>
<dbReference type="PROSITE" id="PS01042">
    <property type="entry name" value="HOMOSER_DHGENASE"/>
    <property type="match status" value="1"/>
</dbReference>
<keyword evidence="2" id="KW-0521">NADP</keyword>
<comment type="similarity">
    <text evidence="3">Belongs to the homoserine dehydrogenase family.</text>
</comment>
<dbReference type="UniPathway" id="UPA00051">
    <property type="reaction ID" value="UER00465"/>
</dbReference>
<dbReference type="GO" id="GO:0009088">
    <property type="term" value="P:threonine biosynthetic process"/>
    <property type="evidence" value="ECO:0007669"/>
    <property type="project" value="UniProtKB-UniPathway"/>
</dbReference>
<evidence type="ECO:0000313" key="5">
    <source>
        <dbReference type="EMBL" id="CAE0125660.1"/>
    </source>
</evidence>
<dbReference type="EC" id="1.1.1.3" evidence="2"/>
<dbReference type="SUPFAM" id="SSF55347">
    <property type="entry name" value="Glyceraldehyde-3-phosphate dehydrogenase-like, C-terminal domain"/>
    <property type="match status" value="1"/>
</dbReference>
<dbReference type="Pfam" id="PF00742">
    <property type="entry name" value="Homoserine_dh"/>
    <property type="match status" value="1"/>
</dbReference>
<gene>
    <name evidence="5" type="ORF">HERI1096_LOCUS25681</name>
</gene>
<comment type="pathway">
    <text evidence="2">Amino-acid biosynthesis; L-threonine biosynthesis; L-threonine from L-aspartate: step 3/5.</text>
</comment>
<dbReference type="AlphaFoldDB" id="A0A7S3B5K5"/>
<name>A0A7S3B5K5_9EUKA</name>
<dbReference type="InterPro" id="IPR001342">
    <property type="entry name" value="HDH_cat"/>
</dbReference>
<keyword evidence="2" id="KW-0028">Amino-acid biosynthesis</keyword>
<dbReference type="PANTHER" id="PTHR43331:SF1">
    <property type="entry name" value="HOMOSERINE DEHYDROGENASE"/>
    <property type="match status" value="1"/>
</dbReference>
<reference evidence="5" key="1">
    <citation type="submission" date="2021-01" db="EMBL/GenBank/DDBJ databases">
        <authorList>
            <person name="Corre E."/>
            <person name="Pelletier E."/>
            <person name="Niang G."/>
            <person name="Scheremetjew M."/>
            <person name="Finn R."/>
            <person name="Kale V."/>
            <person name="Holt S."/>
            <person name="Cochrane G."/>
            <person name="Meng A."/>
            <person name="Brown T."/>
            <person name="Cohen L."/>
        </authorList>
    </citation>
    <scope>NUCLEOTIDE SEQUENCE</scope>
    <source>
        <strain evidence="5">CCMP281</strain>
    </source>
</reference>
<evidence type="ECO:0000256" key="1">
    <source>
        <dbReference type="ARBA" id="ARBA00023002"/>
    </source>
</evidence>
<protein>
    <recommendedName>
        <fullName evidence="2">Homoserine dehydrogenase</fullName>
        <ecNumber evidence="2">1.1.1.3</ecNumber>
    </recommendedName>
</protein>
<evidence type="ECO:0000259" key="4">
    <source>
        <dbReference type="Pfam" id="PF00742"/>
    </source>
</evidence>
<keyword evidence="2" id="KW-0486">Methionine biosynthesis</keyword>
<keyword evidence="2" id="KW-0791">Threonine biosynthesis</keyword>
<comment type="pathway">
    <text evidence="2">Amino-acid biosynthesis; L-methionine biosynthesis via de novo pathway; L-homoserine from L-aspartate: step 3/3.</text>
</comment>
<dbReference type="GO" id="GO:0009086">
    <property type="term" value="P:methionine biosynthetic process"/>
    <property type="evidence" value="ECO:0007669"/>
    <property type="project" value="UniProtKB-KW"/>
</dbReference>
<keyword evidence="1 2" id="KW-0560">Oxidoreductase</keyword>
<dbReference type="EMBL" id="HBHX01046407">
    <property type="protein sequence ID" value="CAE0125660.1"/>
    <property type="molecule type" value="Transcribed_RNA"/>
</dbReference>